<organism evidence="11 12">
    <name type="scientific">Fusarium duplospermum</name>
    <dbReference type="NCBI Taxonomy" id="1325734"/>
    <lineage>
        <taxon>Eukaryota</taxon>
        <taxon>Fungi</taxon>
        <taxon>Dikarya</taxon>
        <taxon>Ascomycota</taxon>
        <taxon>Pezizomycotina</taxon>
        <taxon>Sordariomycetes</taxon>
        <taxon>Hypocreomycetidae</taxon>
        <taxon>Hypocreales</taxon>
        <taxon>Nectriaceae</taxon>
        <taxon>Fusarium</taxon>
        <taxon>Fusarium solani species complex</taxon>
    </lineage>
</organism>
<evidence type="ECO:0000256" key="5">
    <source>
        <dbReference type="ARBA" id="ARBA00023065"/>
    </source>
</evidence>
<dbReference type="Pfam" id="PF01794">
    <property type="entry name" value="Ferric_reduct"/>
    <property type="match status" value="1"/>
</dbReference>
<keyword evidence="9" id="KW-0732">Signal</keyword>
<dbReference type="GO" id="GO:0006826">
    <property type="term" value="P:iron ion transport"/>
    <property type="evidence" value="ECO:0007669"/>
    <property type="project" value="TreeGrafter"/>
</dbReference>
<dbReference type="SFLD" id="SFLDG01168">
    <property type="entry name" value="Ferric_reductase_subgroup_(FRE"/>
    <property type="match status" value="1"/>
</dbReference>
<dbReference type="InterPro" id="IPR013130">
    <property type="entry name" value="Fe3_Rdtase_TM_dom"/>
</dbReference>
<keyword evidence="5" id="KW-0406">Ion transport</keyword>
<keyword evidence="2" id="KW-0813">Transport</keyword>
<evidence type="ECO:0000313" key="12">
    <source>
        <dbReference type="Proteomes" id="UP000288168"/>
    </source>
</evidence>
<comment type="subcellular location">
    <subcellularLocation>
        <location evidence="1">Membrane</location>
        <topology evidence="1">Multi-pass membrane protein</topology>
    </subcellularLocation>
</comment>
<evidence type="ECO:0000256" key="1">
    <source>
        <dbReference type="ARBA" id="ARBA00004141"/>
    </source>
</evidence>
<evidence type="ECO:0000256" key="3">
    <source>
        <dbReference type="ARBA" id="ARBA00022692"/>
    </source>
</evidence>
<keyword evidence="4 8" id="KW-1133">Transmembrane helix</keyword>
<feature type="domain" description="Ferric oxidoreductase" evidence="10">
    <location>
        <begin position="279"/>
        <end position="395"/>
    </location>
</feature>
<evidence type="ECO:0000256" key="6">
    <source>
        <dbReference type="ARBA" id="ARBA00023136"/>
    </source>
</evidence>
<dbReference type="SUPFAM" id="SSF52343">
    <property type="entry name" value="Ferredoxin reductase-like, C-terminal NADP-linked domain"/>
    <property type="match status" value="1"/>
</dbReference>
<gene>
    <name evidence="11" type="ORF">CEP54_015199</name>
</gene>
<dbReference type="Gene3D" id="3.40.50.80">
    <property type="entry name" value="Nucleotide-binding domain of ferredoxin-NADP reductase (FNR) module"/>
    <property type="match status" value="1"/>
</dbReference>
<proteinExistence type="predicted"/>
<feature type="transmembrane region" description="Helical" evidence="8">
    <location>
        <begin position="351"/>
        <end position="373"/>
    </location>
</feature>
<comment type="caution">
    <text evidence="11">The sequence shown here is derived from an EMBL/GenBank/DDBJ whole genome shotgun (WGS) entry which is preliminary data.</text>
</comment>
<evidence type="ECO:0000256" key="7">
    <source>
        <dbReference type="SAM" id="MobiDB-lite"/>
    </source>
</evidence>
<keyword evidence="12" id="KW-1185">Reference proteome</keyword>
<dbReference type="PANTHER" id="PTHR32361:SF9">
    <property type="entry name" value="FERRIC REDUCTASE TRANSMEMBRANE COMPONENT 3-RELATED"/>
    <property type="match status" value="1"/>
</dbReference>
<feature type="transmembrane region" description="Helical" evidence="8">
    <location>
        <begin position="237"/>
        <end position="255"/>
    </location>
</feature>
<feature type="transmembrane region" description="Helical" evidence="8">
    <location>
        <begin position="275"/>
        <end position="295"/>
    </location>
</feature>
<evidence type="ECO:0000256" key="9">
    <source>
        <dbReference type="SAM" id="SignalP"/>
    </source>
</evidence>
<dbReference type="GO" id="GO:0015677">
    <property type="term" value="P:copper ion import"/>
    <property type="evidence" value="ECO:0007669"/>
    <property type="project" value="TreeGrafter"/>
</dbReference>
<name>A0A428NQS0_9HYPO</name>
<evidence type="ECO:0000256" key="4">
    <source>
        <dbReference type="ARBA" id="ARBA00022989"/>
    </source>
</evidence>
<dbReference type="EMBL" id="NKCI01000334">
    <property type="protein sequence ID" value="RSL43154.1"/>
    <property type="molecule type" value="Genomic_DNA"/>
</dbReference>
<feature type="transmembrane region" description="Helical" evidence="8">
    <location>
        <begin position="380"/>
        <end position="400"/>
    </location>
</feature>
<feature type="transmembrane region" description="Helical" evidence="8">
    <location>
        <begin position="316"/>
        <end position="336"/>
    </location>
</feature>
<dbReference type="GO" id="GO:0006879">
    <property type="term" value="P:intracellular iron ion homeostasis"/>
    <property type="evidence" value="ECO:0007669"/>
    <property type="project" value="TreeGrafter"/>
</dbReference>
<dbReference type="SFLD" id="SFLDS00052">
    <property type="entry name" value="Ferric_Reductase_Domain"/>
    <property type="match status" value="1"/>
</dbReference>
<evidence type="ECO:0000259" key="10">
    <source>
        <dbReference type="Pfam" id="PF01794"/>
    </source>
</evidence>
<evidence type="ECO:0000256" key="8">
    <source>
        <dbReference type="SAM" id="Phobius"/>
    </source>
</evidence>
<dbReference type="InterPro" id="IPR051410">
    <property type="entry name" value="Ferric/Cupric_Reductase"/>
</dbReference>
<dbReference type="STRING" id="1325734.A0A428NQS0"/>
<sequence length="722" mass="80039">MLSPSLRAVAAVALSLLSFPGATATARLEGYGRDPYPVPCAQACQFAGPTALQCPEFEGLSAEEMALAFPSGACMANDTAYLTTVAWCIHSYCDKSIETHKIANFWETKLISEDGVVLRYTYEEALAQIDPKKPPQPLDLTKTVVNRTIATTEDVYIAFLNAVKAYQASGKNESKYSLVVFLSCVIIPIAFSFLRFVPIPERLRSKLYAYLIDPPAFGKKHSSPVLGLGIVPTRGQALFIMYIIAINTLAVFEGYPNFQPNGYFPDRRYELMRQIGNRAGVIAFANMPLLILFAGRNGLLLWLTNWSHSTFLLLHRWIAMISIIQVVVHSLLWLQMMVESDSHAKAVTYPYWYWGIVGTLAFCLFWPSSLLCVRKVLYEVFLIAHICLAVLVIVASWYHIWYLYEDSSGFEIWLLIAIAVWGYERLLRVFRVSRHGVKRAHITRIEGDQYIRLDIPEVDCHGHCYIYFPTLTWRVWENHPFSVVNCSVGQLSNSIIDSNSSARSQSETEGTTVMDPDSKETGNVTADRDVIATRTVHPQPGITLFIRAQSGLTNKIAAKANTKGGIPVLIEGSYGHGSSNAFTPTTEYPNVLCIAGGVGITGILPALNSSLSMFARPLGTTKLYWGIKERGLVDAVKSMIVGDPKDGEKGDETNWGHVESHVTIGSRMNIRQVLSEELENTTGGTIVVVCGPHAMCDEARYACAGLARHGAEVRYVEESFSW</sequence>
<evidence type="ECO:0000256" key="2">
    <source>
        <dbReference type="ARBA" id="ARBA00022448"/>
    </source>
</evidence>
<reference evidence="11 12" key="1">
    <citation type="submission" date="2017-06" db="EMBL/GenBank/DDBJ databases">
        <title>Comparative genomic analysis of Ambrosia Fusariam Clade fungi.</title>
        <authorList>
            <person name="Stajich J.E."/>
            <person name="Carrillo J."/>
            <person name="Kijimoto T."/>
            <person name="Eskalen A."/>
            <person name="O'Donnell K."/>
            <person name="Kasson M."/>
        </authorList>
    </citation>
    <scope>NUCLEOTIDE SEQUENCE [LARGE SCALE GENOMIC DNA]</scope>
    <source>
        <strain evidence="11 12">NRRL62584</strain>
    </source>
</reference>
<dbReference type="Proteomes" id="UP000288168">
    <property type="component" value="Unassembled WGS sequence"/>
</dbReference>
<keyword evidence="3 8" id="KW-0812">Transmembrane</keyword>
<dbReference type="CDD" id="cd06186">
    <property type="entry name" value="NOX_Duox_like_FAD_NADP"/>
    <property type="match status" value="1"/>
</dbReference>
<dbReference type="GO" id="GO:0000293">
    <property type="term" value="F:ferric-chelate reductase activity"/>
    <property type="evidence" value="ECO:0007669"/>
    <property type="project" value="TreeGrafter"/>
</dbReference>
<feature type="transmembrane region" description="Helical" evidence="8">
    <location>
        <begin position="412"/>
        <end position="430"/>
    </location>
</feature>
<accession>A0A428NQS0</accession>
<dbReference type="PANTHER" id="PTHR32361">
    <property type="entry name" value="FERRIC/CUPRIC REDUCTASE TRANSMEMBRANE COMPONENT"/>
    <property type="match status" value="1"/>
</dbReference>
<dbReference type="GO" id="GO:0005886">
    <property type="term" value="C:plasma membrane"/>
    <property type="evidence" value="ECO:0007669"/>
    <property type="project" value="TreeGrafter"/>
</dbReference>
<feature type="region of interest" description="Disordered" evidence="7">
    <location>
        <begin position="499"/>
        <end position="523"/>
    </location>
</feature>
<dbReference type="AlphaFoldDB" id="A0A428NQS0"/>
<protein>
    <recommendedName>
        <fullName evidence="10">Ferric oxidoreductase domain-containing protein</fullName>
    </recommendedName>
</protein>
<evidence type="ECO:0000313" key="11">
    <source>
        <dbReference type="EMBL" id="RSL43154.1"/>
    </source>
</evidence>
<feature type="compositionally biased region" description="Polar residues" evidence="7">
    <location>
        <begin position="499"/>
        <end position="511"/>
    </location>
</feature>
<dbReference type="OrthoDB" id="167398at2759"/>
<feature type="signal peptide" evidence="9">
    <location>
        <begin position="1"/>
        <end position="24"/>
    </location>
</feature>
<dbReference type="InterPro" id="IPR039261">
    <property type="entry name" value="FNR_nucleotide-bd"/>
</dbReference>
<feature type="chain" id="PRO_5019398429" description="Ferric oxidoreductase domain-containing protein" evidence="9">
    <location>
        <begin position="25"/>
        <end position="722"/>
    </location>
</feature>
<feature type="transmembrane region" description="Helical" evidence="8">
    <location>
        <begin position="176"/>
        <end position="197"/>
    </location>
</feature>
<keyword evidence="6 8" id="KW-0472">Membrane</keyword>